<evidence type="ECO:0000256" key="2">
    <source>
        <dbReference type="ARBA" id="ARBA00022475"/>
    </source>
</evidence>
<keyword evidence="4 6" id="KW-1133">Transmembrane helix</keyword>
<evidence type="ECO:0000256" key="6">
    <source>
        <dbReference type="SAM" id="Phobius"/>
    </source>
</evidence>
<proteinExistence type="predicted"/>
<evidence type="ECO:0000313" key="8">
    <source>
        <dbReference type="Proteomes" id="UP000243406"/>
    </source>
</evidence>
<dbReference type="Pfam" id="PF13520">
    <property type="entry name" value="AA_permease_2"/>
    <property type="match status" value="1"/>
</dbReference>
<dbReference type="Gene3D" id="1.20.1740.10">
    <property type="entry name" value="Amino acid/polyamine transporter I"/>
    <property type="match status" value="1"/>
</dbReference>
<organism evidence="7 8">
    <name type="scientific">Acetoanaerobium noterae</name>
    <dbReference type="NCBI Taxonomy" id="745369"/>
    <lineage>
        <taxon>Bacteria</taxon>
        <taxon>Bacillati</taxon>
        <taxon>Bacillota</taxon>
        <taxon>Clostridia</taxon>
        <taxon>Peptostreptococcales</taxon>
        <taxon>Filifactoraceae</taxon>
        <taxon>Acetoanaerobium</taxon>
    </lineage>
</organism>
<evidence type="ECO:0000256" key="4">
    <source>
        <dbReference type="ARBA" id="ARBA00022989"/>
    </source>
</evidence>
<feature type="transmembrane region" description="Helical" evidence="6">
    <location>
        <begin position="354"/>
        <end position="378"/>
    </location>
</feature>
<name>A0A1T5BIN8_9FIRM</name>
<feature type="transmembrane region" description="Helical" evidence="6">
    <location>
        <begin position="284"/>
        <end position="308"/>
    </location>
</feature>
<feature type="transmembrane region" description="Helical" evidence="6">
    <location>
        <begin position="81"/>
        <end position="105"/>
    </location>
</feature>
<dbReference type="AlphaFoldDB" id="A0A1T5BIN8"/>
<sequence length="474" mass="50904">MNKKFGFWSIVLLTINGIIGTGIFLSPAGVVKVAGTYTPLVYILAGLFAIILAITFASAAKYISKNGSGYAYSKAAFGNEVGYYVGITRFAAGSIAWGVMATAVVRTTLGIFGGPDAQTQGNITLGFLILMGILLAIVFSGSYITKIASNISTIGKITALLVAVFAGLAIFLKTGQNNFMSINQAVDTAGELIVKPMDASIFVGAILAAFYAYTGFESVASAASEMEEPEKNLPKAIPLAIGIVALIYVSVVSIAMIINPEGILNSTEPVILASAFVNPLIKNIIIYGAVISMFGINIAAAFSTPRIFEAMADEGQLPMFLSKKTKQGVPLFAFLVTASMAIAVPMAFQYNMRGIMIISSVSRFIQFLVVPMAVIMFYYDKNKEPKIETAQKMFFTDVVIPIIAFVTSAFLLYKFSWAEQFSMVNDNGETVTNTYAIWAMIIGYVILPIGVYIPYKMGLYKEKKVVSSSNRSVS</sequence>
<accession>A0A1T5BIN8</accession>
<dbReference type="GO" id="GO:0022857">
    <property type="term" value="F:transmembrane transporter activity"/>
    <property type="evidence" value="ECO:0007669"/>
    <property type="project" value="InterPro"/>
</dbReference>
<feature type="transmembrane region" description="Helical" evidence="6">
    <location>
        <begin position="40"/>
        <end position="60"/>
    </location>
</feature>
<dbReference type="RefSeq" id="WP_079589505.1">
    <property type="nucleotide sequence ID" value="NZ_FUYN01000003.1"/>
</dbReference>
<evidence type="ECO:0000256" key="3">
    <source>
        <dbReference type="ARBA" id="ARBA00022692"/>
    </source>
</evidence>
<dbReference type="PANTHER" id="PTHR42770:SF18">
    <property type="entry name" value="ARGININE_AGMATINE ANTIPORTER"/>
    <property type="match status" value="1"/>
</dbReference>
<dbReference type="OrthoDB" id="9762947at2"/>
<evidence type="ECO:0000256" key="5">
    <source>
        <dbReference type="ARBA" id="ARBA00023136"/>
    </source>
</evidence>
<feature type="transmembrane region" description="Helical" evidence="6">
    <location>
        <begin position="329"/>
        <end position="348"/>
    </location>
</feature>
<keyword evidence="2" id="KW-1003">Cell membrane</keyword>
<evidence type="ECO:0000313" key="7">
    <source>
        <dbReference type="EMBL" id="SKB47108.1"/>
    </source>
</evidence>
<gene>
    <name evidence="7" type="ORF">SAMN02745120_1651</name>
</gene>
<reference evidence="8" key="1">
    <citation type="submission" date="2017-02" db="EMBL/GenBank/DDBJ databases">
        <authorList>
            <person name="Varghese N."/>
            <person name="Submissions S."/>
        </authorList>
    </citation>
    <scope>NUCLEOTIDE SEQUENCE [LARGE SCALE GENOMIC DNA]</scope>
    <source>
        <strain evidence="8">ATCC 35199</strain>
    </source>
</reference>
<dbReference type="InterPro" id="IPR002293">
    <property type="entry name" value="AA/rel_permease1"/>
</dbReference>
<dbReference type="PIRSF" id="PIRSF006060">
    <property type="entry name" value="AA_transporter"/>
    <property type="match status" value="1"/>
</dbReference>
<dbReference type="Proteomes" id="UP000243406">
    <property type="component" value="Unassembled WGS sequence"/>
</dbReference>
<feature type="transmembrane region" description="Helical" evidence="6">
    <location>
        <begin position="125"/>
        <end position="145"/>
    </location>
</feature>
<dbReference type="InterPro" id="IPR050367">
    <property type="entry name" value="APC_superfamily"/>
</dbReference>
<keyword evidence="5 6" id="KW-0472">Membrane</keyword>
<comment type="subcellular location">
    <subcellularLocation>
        <location evidence="1">Cell membrane</location>
        <topology evidence="1">Multi-pass membrane protein</topology>
    </subcellularLocation>
</comment>
<feature type="transmembrane region" description="Helical" evidence="6">
    <location>
        <begin position="196"/>
        <end position="216"/>
    </location>
</feature>
<feature type="transmembrane region" description="Helical" evidence="6">
    <location>
        <begin position="398"/>
        <end position="415"/>
    </location>
</feature>
<keyword evidence="8" id="KW-1185">Reference proteome</keyword>
<keyword evidence="3 6" id="KW-0812">Transmembrane</keyword>
<feature type="transmembrane region" description="Helical" evidence="6">
    <location>
        <begin position="157"/>
        <end position="176"/>
    </location>
</feature>
<evidence type="ECO:0000256" key="1">
    <source>
        <dbReference type="ARBA" id="ARBA00004651"/>
    </source>
</evidence>
<feature type="transmembrane region" description="Helical" evidence="6">
    <location>
        <begin position="237"/>
        <end position="258"/>
    </location>
</feature>
<dbReference type="EMBL" id="FUYN01000003">
    <property type="protein sequence ID" value="SKB47108.1"/>
    <property type="molecule type" value="Genomic_DNA"/>
</dbReference>
<dbReference type="PANTHER" id="PTHR42770">
    <property type="entry name" value="AMINO ACID TRANSPORTER-RELATED"/>
    <property type="match status" value="1"/>
</dbReference>
<dbReference type="GO" id="GO:0005886">
    <property type="term" value="C:plasma membrane"/>
    <property type="evidence" value="ECO:0007669"/>
    <property type="project" value="UniProtKB-SubCell"/>
</dbReference>
<feature type="transmembrane region" description="Helical" evidence="6">
    <location>
        <begin position="7"/>
        <end position="28"/>
    </location>
</feature>
<feature type="transmembrane region" description="Helical" evidence="6">
    <location>
        <begin position="435"/>
        <end position="455"/>
    </location>
</feature>
<protein>
    <submittedName>
        <fullName evidence="7">L-asparagine transporter</fullName>
    </submittedName>
</protein>